<feature type="compositionally biased region" description="Polar residues" evidence="1">
    <location>
        <begin position="218"/>
        <end position="239"/>
    </location>
</feature>
<evidence type="ECO:0000313" key="4">
    <source>
        <dbReference type="Proteomes" id="UP000031488"/>
    </source>
</evidence>
<protein>
    <submittedName>
        <fullName evidence="3">Methyltransferase FkbM domain protein</fullName>
    </submittedName>
</protein>
<comment type="caution">
    <text evidence="3">The sequence shown here is derived from an EMBL/GenBank/DDBJ whole genome shotgun (WGS) entry which is preliminary data.</text>
</comment>
<sequence>MNDHLRTFTARRQSWFGLKLPVKTALAQPALHPLLRTIAPRIRGLKIGRLPAPIELTEIRGRAGGADFILVEPFRCEIAKEFYWGRGRRTEPEDAFALDLMVALSADADVFLDIGAYTGVFTMAVLAANENVRAHVFEIIPAVVAGVEKNVERNGFNSRVTVHPTGVGSPDTWMKVPIGDGGSALPSFYSSDMRFDSDAEVRFTSLDALLPETLAEGSKQSRSTHESGVSGQERVSSQADALGQTEARSQGKVPRVTVKIDVEGGENDVFAHGQEFLAAVHPDILCEVLEDRAKPRELMGHLGEHGYHYYLVGEDRLYSRTTIRPDAHLRDWLFTLKSPDEMRAAGYPVD</sequence>
<dbReference type="InterPro" id="IPR029063">
    <property type="entry name" value="SAM-dependent_MTases_sf"/>
</dbReference>
<dbReference type="PANTHER" id="PTHR34203:SF15">
    <property type="entry name" value="SLL1173 PROTEIN"/>
    <property type="match status" value="1"/>
</dbReference>
<dbReference type="Proteomes" id="UP000031488">
    <property type="component" value="Unassembled WGS sequence"/>
</dbReference>
<dbReference type="PANTHER" id="PTHR34203">
    <property type="entry name" value="METHYLTRANSFERASE, FKBM FAMILY PROTEIN"/>
    <property type="match status" value="1"/>
</dbReference>
<feature type="region of interest" description="Disordered" evidence="1">
    <location>
        <begin position="214"/>
        <end position="252"/>
    </location>
</feature>
<dbReference type="SUPFAM" id="SSF53335">
    <property type="entry name" value="S-adenosyl-L-methionine-dependent methyltransferases"/>
    <property type="match status" value="1"/>
</dbReference>
<proteinExistence type="predicted"/>
<evidence type="ECO:0000256" key="1">
    <source>
        <dbReference type="SAM" id="MobiDB-lite"/>
    </source>
</evidence>
<dbReference type="PATRIC" id="fig|1703.6.peg.3228"/>
<dbReference type="GO" id="GO:0008168">
    <property type="term" value="F:methyltransferase activity"/>
    <property type="evidence" value="ECO:0007669"/>
    <property type="project" value="UniProtKB-KW"/>
</dbReference>
<evidence type="ECO:0000313" key="3">
    <source>
        <dbReference type="EMBL" id="KHS51199.1"/>
    </source>
</evidence>
<keyword evidence="3" id="KW-0808">Transferase</keyword>
<reference evidence="3 4" key="1">
    <citation type="submission" date="2014-11" db="EMBL/GenBank/DDBJ databases">
        <title>Draft Genome Sequence of Brevibacterium linens AE038-8.</title>
        <authorList>
            <person name="Maizel D."/>
            <person name="Utturkar S.M."/>
            <person name="Brown S.D."/>
            <person name="Ferrero M."/>
            <person name="Rosen B.P."/>
        </authorList>
    </citation>
    <scope>NUCLEOTIDE SEQUENCE [LARGE SCALE GENOMIC DNA]</scope>
    <source>
        <strain evidence="3 4">AE038-8</strain>
    </source>
</reference>
<dbReference type="InterPro" id="IPR052514">
    <property type="entry name" value="SAM-dependent_MTase"/>
</dbReference>
<dbReference type="EMBL" id="JTJZ01000022">
    <property type="protein sequence ID" value="KHS51199.1"/>
    <property type="molecule type" value="Genomic_DNA"/>
</dbReference>
<dbReference type="AlphaFoldDB" id="A0A0B9AKE0"/>
<name>A0A0B9AKE0_BRELN</name>
<dbReference type="RefSeq" id="WP_039212513.1">
    <property type="nucleotide sequence ID" value="NZ_JTJZ01000022.1"/>
</dbReference>
<dbReference type="Gene3D" id="3.40.50.150">
    <property type="entry name" value="Vaccinia Virus protein VP39"/>
    <property type="match status" value="1"/>
</dbReference>
<dbReference type="OrthoDB" id="3701124at2"/>
<feature type="domain" description="Methyltransferase FkbM" evidence="2">
    <location>
        <begin position="113"/>
        <end position="309"/>
    </location>
</feature>
<gene>
    <name evidence="3" type="ORF">AE0388_3271</name>
</gene>
<organism evidence="3 4">
    <name type="scientific">Brevibacterium linens</name>
    <dbReference type="NCBI Taxonomy" id="1703"/>
    <lineage>
        <taxon>Bacteria</taxon>
        <taxon>Bacillati</taxon>
        <taxon>Actinomycetota</taxon>
        <taxon>Actinomycetes</taxon>
        <taxon>Micrococcales</taxon>
        <taxon>Brevibacteriaceae</taxon>
        <taxon>Brevibacterium</taxon>
    </lineage>
</organism>
<accession>A0A0B9AKE0</accession>
<dbReference type="GO" id="GO:0032259">
    <property type="term" value="P:methylation"/>
    <property type="evidence" value="ECO:0007669"/>
    <property type="project" value="UniProtKB-KW"/>
</dbReference>
<keyword evidence="3" id="KW-0489">Methyltransferase</keyword>
<keyword evidence="4" id="KW-1185">Reference proteome</keyword>
<evidence type="ECO:0000259" key="2">
    <source>
        <dbReference type="Pfam" id="PF05050"/>
    </source>
</evidence>
<dbReference type="InterPro" id="IPR006342">
    <property type="entry name" value="FkbM_mtfrase"/>
</dbReference>
<dbReference type="Pfam" id="PF05050">
    <property type="entry name" value="Methyltransf_21"/>
    <property type="match status" value="1"/>
</dbReference>